<sequence>MTKAILSHSSRPANSTGGRFILWARKNLFSSWSNSLLTIVCLWLMWELIPPLLNWAFLQANWVGSTRADCTKAGACWVFIHERFGQFMYGLYPHEQRWRINLALVIGLLSVAAMFWKKLPHRGRYIAGWAVVYPIIVWVLLYGGFLGLERVETRQWGGLTLTLIIASVGIAGALPWGILLALGRRSKMPIVRVLSRYIH</sequence>
<dbReference type="Proteomes" id="UP000255163">
    <property type="component" value="Unassembled WGS sequence"/>
</dbReference>
<name>A0A376FG75_ENTAS</name>
<protein>
    <submittedName>
        <fullName evidence="2">Inner membrane amino-acid ABC transporter permease protein YhdY</fullName>
    </submittedName>
</protein>
<proteinExistence type="predicted"/>
<accession>A0A376FG75</accession>
<gene>
    <name evidence="2" type="primary">yhdY_2</name>
    <name evidence="2" type="ORF">NCTC12123_03831</name>
</gene>
<feature type="transmembrane region" description="Helical" evidence="1">
    <location>
        <begin position="128"/>
        <end position="148"/>
    </location>
</feature>
<dbReference type="EMBL" id="UFYI01000007">
    <property type="protein sequence ID" value="STD23441.1"/>
    <property type="molecule type" value="Genomic_DNA"/>
</dbReference>
<evidence type="ECO:0000313" key="3">
    <source>
        <dbReference type="Proteomes" id="UP000255163"/>
    </source>
</evidence>
<reference evidence="2 3" key="1">
    <citation type="submission" date="2018-06" db="EMBL/GenBank/DDBJ databases">
        <authorList>
            <consortium name="Pathogen Informatics"/>
            <person name="Doyle S."/>
        </authorList>
    </citation>
    <scope>NUCLEOTIDE SEQUENCE [LARGE SCALE GENOMIC DNA]</scope>
    <source>
        <strain evidence="2 3">NCTC12123</strain>
    </source>
</reference>
<keyword evidence="1" id="KW-0812">Transmembrane</keyword>
<organism evidence="2 3">
    <name type="scientific">Enterobacter asburiae</name>
    <dbReference type="NCBI Taxonomy" id="61645"/>
    <lineage>
        <taxon>Bacteria</taxon>
        <taxon>Pseudomonadati</taxon>
        <taxon>Pseudomonadota</taxon>
        <taxon>Gammaproteobacteria</taxon>
        <taxon>Enterobacterales</taxon>
        <taxon>Enterobacteriaceae</taxon>
        <taxon>Enterobacter</taxon>
        <taxon>Enterobacter cloacae complex</taxon>
    </lineage>
</organism>
<evidence type="ECO:0000256" key="1">
    <source>
        <dbReference type="SAM" id="Phobius"/>
    </source>
</evidence>
<dbReference type="AlphaFoldDB" id="A0A376FG75"/>
<dbReference type="STRING" id="640513.Entas_3989"/>
<feature type="transmembrane region" description="Helical" evidence="1">
    <location>
        <begin position="160"/>
        <end position="182"/>
    </location>
</feature>
<feature type="transmembrane region" description="Helical" evidence="1">
    <location>
        <begin position="98"/>
        <end position="116"/>
    </location>
</feature>
<keyword evidence="1" id="KW-1133">Transmembrane helix</keyword>
<evidence type="ECO:0000313" key="2">
    <source>
        <dbReference type="EMBL" id="STD23441.1"/>
    </source>
</evidence>
<keyword evidence="1" id="KW-0472">Membrane</keyword>